<dbReference type="AlphaFoldDB" id="A0A7M1SU80"/>
<keyword evidence="3" id="KW-1003">Cell membrane</keyword>
<comment type="similarity">
    <text evidence="7">Belongs to the binding-protein-dependent transport system permease family.</text>
</comment>
<dbReference type="GO" id="GO:0005886">
    <property type="term" value="C:plasma membrane"/>
    <property type="evidence" value="ECO:0007669"/>
    <property type="project" value="UniProtKB-SubCell"/>
</dbReference>
<evidence type="ECO:0000256" key="5">
    <source>
        <dbReference type="ARBA" id="ARBA00022989"/>
    </source>
</evidence>
<evidence type="ECO:0000256" key="3">
    <source>
        <dbReference type="ARBA" id="ARBA00022475"/>
    </source>
</evidence>
<feature type="transmembrane region" description="Helical" evidence="7">
    <location>
        <begin position="73"/>
        <end position="98"/>
    </location>
</feature>
<dbReference type="PANTHER" id="PTHR30151:SF0">
    <property type="entry name" value="ABC TRANSPORTER PERMEASE PROTEIN MJ0413-RELATED"/>
    <property type="match status" value="1"/>
</dbReference>
<dbReference type="KEGG" id="halt:IM660_01620"/>
<keyword evidence="2 7" id="KW-0813">Transport</keyword>
<keyword evidence="6 7" id="KW-0472">Membrane</keyword>
<dbReference type="CDD" id="cd06261">
    <property type="entry name" value="TM_PBP2"/>
    <property type="match status" value="1"/>
</dbReference>
<name>A0A7M1SU80_9MICO</name>
<evidence type="ECO:0000256" key="7">
    <source>
        <dbReference type="RuleBase" id="RU363032"/>
    </source>
</evidence>
<proteinExistence type="inferred from homology"/>
<sequence length="272" mass="28457">MTAIAQSTTPRTSRSVPRFRLGGVGMSALSLTLGVLVWELVGRVFALPFFPPFTVVVGTLMEMIGRGDIVGNLAVSLSNLVAGFTISLVIGVVVGTAMGRYWRVRAALGVYVYALLTAPSLVFAPIFFSIFGAGQGSIIAVVVMYSTFVMIINTASAVQNVPASMLEMGRSYGASEWQLVTRVIVPAALPTMLAGIRLGMGRAVLGMINGEMFIAVTGLGRLVTQAGKSFDGAAVLAVLIVIIVVALGAVGLVQMVDRALTGWVPDTSKEKS</sequence>
<evidence type="ECO:0000256" key="4">
    <source>
        <dbReference type="ARBA" id="ARBA00022692"/>
    </source>
</evidence>
<feature type="transmembrane region" description="Helical" evidence="7">
    <location>
        <begin position="179"/>
        <end position="196"/>
    </location>
</feature>
<dbReference type="Gene3D" id="1.10.3720.10">
    <property type="entry name" value="MetI-like"/>
    <property type="match status" value="1"/>
</dbReference>
<keyword evidence="5 7" id="KW-1133">Transmembrane helix</keyword>
<evidence type="ECO:0000313" key="9">
    <source>
        <dbReference type="EMBL" id="QOR71041.1"/>
    </source>
</evidence>
<dbReference type="RefSeq" id="WP_193497710.1">
    <property type="nucleotide sequence ID" value="NZ_CP063169.1"/>
</dbReference>
<feature type="domain" description="ABC transmembrane type-1" evidence="8">
    <location>
        <begin position="73"/>
        <end position="251"/>
    </location>
</feature>
<evidence type="ECO:0000256" key="6">
    <source>
        <dbReference type="ARBA" id="ARBA00023136"/>
    </source>
</evidence>
<feature type="transmembrane region" description="Helical" evidence="7">
    <location>
        <begin position="21"/>
        <end position="38"/>
    </location>
</feature>
<feature type="transmembrane region" description="Helical" evidence="7">
    <location>
        <begin position="234"/>
        <end position="253"/>
    </location>
</feature>
<gene>
    <name evidence="9" type="ORF">IM660_01620</name>
</gene>
<organism evidence="9 10">
    <name type="scientific">Ruania alkalisoli</name>
    <dbReference type="NCBI Taxonomy" id="2779775"/>
    <lineage>
        <taxon>Bacteria</taxon>
        <taxon>Bacillati</taxon>
        <taxon>Actinomycetota</taxon>
        <taxon>Actinomycetes</taxon>
        <taxon>Micrococcales</taxon>
        <taxon>Ruaniaceae</taxon>
        <taxon>Ruania</taxon>
    </lineage>
</organism>
<feature type="transmembrane region" description="Helical" evidence="7">
    <location>
        <begin position="110"/>
        <end position="131"/>
    </location>
</feature>
<dbReference type="PROSITE" id="PS50928">
    <property type="entry name" value="ABC_TM1"/>
    <property type="match status" value="1"/>
</dbReference>
<reference evidence="9 10" key="1">
    <citation type="submission" date="2020-10" db="EMBL/GenBank/DDBJ databases">
        <title>Haloactinobacterium sp. RN3S43, a bacterium isolated from saline soil.</title>
        <authorList>
            <person name="Sun J.-Q."/>
        </authorList>
    </citation>
    <scope>NUCLEOTIDE SEQUENCE [LARGE SCALE GENOMIC DNA]</scope>
    <source>
        <strain evidence="9 10">RN3S43</strain>
    </source>
</reference>
<dbReference type="PANTHER" id="PTHR30151">
    <property type="entry name" value="ALKANE SULFONATE ABC TRANSPORTER-RELATED, MEMBRANE SUBUNIT"/>
    <property type="match status" value="1"/>
</dbReference>
<evidence type="ECO:0000256" key="1">
    <source>
        <dbReference type="ARBA" id="ARBA00004651"/>
    </source>
</evidence>
<dbReference type="SUPFAM" id="SSF161098">
    <property type="entry name" value="MetI-like"/>
    <property type="match status" value="1"/>
</dbReference>
<feature type="transmembrane region" description="Helical" evidence="7">
    <location>
        <begin position="138"/>
        <end position="159"/>
    </location>
</feature>
<dbReference type="Proteomes" id="UP000593758">
    <property type="component" value="Chromosome"/>
</dbReference>
<comment type="subcellular location">
    <subcellularLocation>
        <location evidence="1 7">Cell membrane</location>
        <topology evidence="1 7">Multi-pass membrane protein</topology>
    </subcellularLocation>
</comment>
<accession>A0A7M1SU80</accession>
<dbReference type="Pfam" id="PF00528">
    <property type="entry name" value="BPD_transp_1"/>
    <property type="match status" value="1"/>
</dbReference>
<evidence type="ECO:0000256" key="2">
    <source>
        <dbReference type="ARBA" id="ARBA00022448"/>
    </source>
</evidence>
<dbReference type="EMBL" id="CP063169">
    <property type="protein sequence ID" value="QOR71041.1"/>
    <property type="molecule type" value="Genomic_DNA"/>
</dbReference>
<dbReference type="GO" id="GO:0055085">
    <property type="term" value="P:transmembrane transport"/>
    <property type="evidence" value="ECO:0007669"/>
    <property type="project" value="InterPro"/>
</dbReference>
<evidence type="ECO:0000259" key="8">
    <source>
        <dbReference type="PROSITE" id="PS50928"/>
    </source>
</evidence>
<protein>
    <submittedName>
        <fullName evidence="9">ABC transporter permease</fullName>
    </submittedName>
</protein>
<evidence type="ECO:0000313" key="10">
    <source>
        <dbReference type="Proteomes" id="UP000593758"/>
    </source>
</evidence>
<keyword evidence="10" id="KW-1185">Reference proteome</keyword>
<dbReference type="InterPro" id="IPR035906">
    <property type="entry name" value="MetI-like_sf"/>
</dbReference>
<dbReference type="InterPro" id="IPR000515">
    <property type="entry name" value="MetI-like"/>
</dbReference>
<keyword evidence="4 7" id="KW-0812">Transmembrane</keyword>